<sequence>MVALSLLSVSSCDNIYDDLSEIPSNNDKENCYTNVDATSYTTWVYLNFADGSQTSLPYDNTADIPADWTIALHRYDIKTNSGSAFRTGYTSLDEVKTAAKTGTFPMPDASEFTRDEPSKITIDMSHMMDGYIDYADANINNVIGKWLNVDTSSMPPDYAMDSNVYLVRTKSDNVYAIRFTGYSNPYQSNTKGYISFEYDRIK</sequence>
<gene>
    <name evidence="1" type="ORF">HPS55_11740</name>
</gene>
<dbReference type="Pfam" id="PF14064">
    <property type="entry name" value="HmuY"/>
    <property type="match status" value="1"/>
</dbReference>
<dbReference type="CDD" id="cd12105">
    <property type="entry name" value="HmuY"/>
    <property type="match status" value="1"/>
</dbReference>
<dbReference type="InterPro" id="IPR025921">
    <property type="entry name" value="HmuY"/>
</dbReference>
<proteinExistence type="predicted"/>
<keyword evidence="2" id="KW-1185">Reference proteome</keyword>
<dbReference type="EMBL" id="JABKKE010000022">
    <property type="protein sequence ID" value="NPE14979.1"/>
    <property type="molecule type" value="Genomic_DNA"/>
</dbReference>
<name>A0ABX2AWC6_9BACT</name>
<evidence type="ECO:0000313" key="1">
    <source>
        <dbReference type="EMBL" id="NPE14979.1"/>
    </source>
</evidence>
<evidence type="ECO:0008006" key="3">
    <source>
        <dbReference type="Google" id="ProtNLM"/>
    </source>
</evidence>
<reference evidence="1 2" key="1">
    <citation type="submission" date="2020-05" db="EMBL/GenBank/DDBJ databases">
        <title>Distinct polysaccharide utilization as determinants for interspecies competition between intestinal Prevotella spp.</title>
        <authorList>
            <person name="Galvez E.J.C."/>
            <person name="Iljazovic A."/>
            <person name="Strowig T."/>
        </authorList>
    </citation>
    <scope>NUCLEOTIDE SEQUENCE [LARGE SCALE GENOMIC DNA]</scope>
    <source>
        <strain evidence="1 2">PROD</strain>
    </source>
</reference>
<evidence type="ECO:0000313" key="2">
    <source>
        <dbReference type="Proteomes" id="UP001193734"/>
    </source>
</evidence>
<dbReference type="Proteomes" id="UP001193734">
    <property type="component" value="Unassembled WGS sequence"/>
</dbReference>
<protein>
    <recommendedName>
        <fullName evidence="3">HmuY protein</fullName>
    </recommendedName>
</protein>
<comment type="caution">
    <text evidence="1">The sequence shown here is derived from an EMBL/GenBank/DDBJ whole genome shotgun (WGS) entry which is preliminary data.</text>
</comment>
<accession>A0ABX2AWC6</accession>
<organism evidence="1 2">
    <name type="scientific">Xylanibacter rodentium</name>
    <dbReference type="NCBI Taxonomy" id="2736289"/>
    <lineage>
        <taxon>Bacteria</taxon>
        <taxon>Pseudomonadati</taxon>
        <taxon>Bacteroidota</taxon>
        <taxon>Bacteroidia</taxon>
        <taxon>Bacteroidales</taxon>
        <taxon>Prevotellaceae</taxon>
        <taxon>Xylanibacter</taxon>
    </lineage>
</organism>